<gene>
    <name evidence="3" type="ORF">SAMN05421773_101229</name>
</gene>
<sequence>MSVESGHDWTRPPAGGYTAEDLDRLPDLPPHTELIDGSLVFVSPQTNFHMLAVRLIEYGLLRTVPREFEVIREMNVVLGEQQRPEPDVMVVRAEAMTGNRQTAYRAEDVILAVEVVSPESRDRDRETKPLKYARAGVEHFWRVEEGGDGFPAVYVYELDPATRCYAGAGVHHARLKLAVPFPVDIDLTSLRRPV</sequence>
<name>A0A1I1EHE7_9ACTN</name>
<reference evidence="3 4" key="1">
    <citation type="submission" date="2016-10" db="EMBL/GenBank/DDBJ databases">
        <authorList>
            <person name="de Groot N.N."/>
        </authorList>
    </citation>
    <scope>NUCLEOTIDE SEQUENCE [LARGE SCALE GENOMIC DNA]</scope>
    <source>
        <strain evidence="3 4">CGMCC 4.5739</strain>
    </source>
</reference>
<dbReference type="STRING" id="910347.SAMN05421773_101229"/>
<evidence type="ECO:0000256" key="1">
    <source>
        <dbReference type="SAM" id="MobiDB-lite"/>
    </source>
</evidence>
<dbReference type="SUPFAM" id="SSF52980">
    <property type="entry name" value="Restriction endonuclease-like"/>
    <property type="match status" value="1"/>
</dbReference>
<keyword evidence="3" id="KW-0378">Hydrolase</keyword>
<dbReference type="Proteomes" id="UP000199207">
    <property type="component" value="Unassembled WGS sequence"/>
</dbReference>
<dbReference type="PANTHER" id="PTHR35400">
    <property type="entry name" value="SLR1083 PROTEIN"/>
    <property type="match status" value="1"/>
</dbReference>
<dbReference type="AlphaFoldDB" id="A0A1I1EHE7"/>
<keyword evidence="4" id="KW-1185">Reference proteome</keyword>
<evidence type="ECO:0000313" key="4">
    <source>
        <dbReference type="Proteomes" id="UP000199207"/>
    </source>
</evidence>
<evidence type="ECO:0000259" key="2">
    <source>
        <dbReference type="Pfam" id="PF05685"/>
    </source>
</evidence>
<dbReference type="GO" id="GO:0004519">
    <property type="term" value="F:endonuclease activity"/>
    <property type="evidence" value="ECO:0007669"/>
    <property type="project" value="UniProtKB-KW"/>
</dbReference>
<keyword evidence="3" id="KW-0540">Nuclease</keyword>
<dbReference type="Gene3D" id="3.90.1570.10">
    <property type="entry name" value="tt1808, chain A"/>
    <property type="match status" value="1"/>
</dbReference>
<feature type="compositionally biased region" description="Basic and acidic residues" evidence="1">
    <location>
        <begin position="1"/>
        <end position="10"/>
    </location>
</feature>
<accession>A0A1I1EHE7</accession>
<dbReference type="EMBL" id="FOLM01000001">
    <property type="protein sequence ID" value="SFB84373.1"/>
    <property type="molecule type" value="Genomic_DNA"/>
</dbReference>
<feature type="region of interest" description="Disordered" evidence="1">
    <location>
        <begin position="1"/>
        <end position="25"/>
    </location>
</feature>
<organism evidence="3 4">
    <name type="scientific">Streptomyces aidingensis</name>
    <dbReference type="NCBI Taxonomy" id="910347"/>
    <lineage>
        <taxon>Bacteria</taxon>
        <taxon>Bacillati</taxon>
        <taxon>Actinomycetota</taxon>
        <taxon>Actinomycetes</taxon>
        <taxon>Kitasatosporales</taxon>
        <taxon>Streptomycetaceae</taxon>
        <taxon>Streptomyces</taxon>
    </lineage>
</organism>
<proteinExistence type="predicted"/>
<dbReference type="InterPro" id="IPR008538">
    <property type="entry name" value="Uma2"/>
</dbReference>
<keyword evidence="3" id="KW-0255">Endonuclease</keyword>
<protein>
    <submittedName>
        <fullName evidence="3">Endonuclease, Uma2 family (Restriction endonuclease fold)</fullName>
    </submittedName>
</protein>
<feature type="domain" description="Putative restriction endonuclease" evidence="2">
    <location>
        <begin position="20"/>
        <end position="159"/>
    </location>
</feature>
<dbReference type="Pfam" id="PF05685">
    <property type="entry name" value="Uma2"/>
    <property type="match status" value="1"/>
</dbReference>
<dbReference type="InterPro" id="IPR011335">
    <property type="entry name" value="Restrct_endonuc-II-like"/>
</dbReference>
<dbReference type="PANTHER" id="PTHR35400:SF3">
    <property type="entry name" value="SLL1072 PROTEIN"/>
    <property type="match status" value="1"/>
</dbReference>
<evidence type="ECO:0000313" key="3">
    <source>
        <dbReference type="EMBL" id="SFB84373.1"/>
    </source>
</evidence>
<dbReference type="CDD" id="cd06260">
    <property type="entry name" value="DUF820-like"/>
    <property type="match status" value="1"/>
</dbReference>
<dbReference type="InterPro" id="IPR012296">
    <property type="entry name" value="Nuclease_put_TT1808"/>
</dbReference>